<keyword evidence="2" id="KW-1185">Reference proteome</keyword>
<gene>
    <name evidence="1" type="ORF">OSB04_029871</name>
</gene>
<organism evidence="1 2">
    <name type="scientific">Centaurea solstitialis</name>
    <name type="common">yellow star-thistle</name>
    <dbReference type="NCBI Taxonomy" id="347529"/>
    <lineage>
        <taxon>Eukaryota</taxon>
        <taxon>Viridiplantae</taxon>
        <taxon>Streptophyta</taxon>
        <taxon>Embryophyta</taxon>
        <taxon>Tracheophyta</taxon>
        <taxon>Spermatophyta</taxon>
        <taxon>Magnoliopsida</taxon>
        <taxon>eudicotyledons</taxon>
        <taxon>Gunneridae</taxon>
        <taxon>Pentapetalae</taxon>
        <taxon>asterids</taxon>
        <taxon>campanulids</taxon>
        <taxon>Asterales</taxon>
        <taxon>Asteraceae</taxon>
        <taxon>Carduoideae</taxon>
        <taxon>Cardueae</taxon>
        <taxon>Centaureinae</taxon>
        <taxon>Centaurea</taxon>
    </lineage>
</organism>
<dbReference type="Proteomes" id="UP001172457">
    <property type="component" value="Chromosome 8"/>
</dbReference>
<evidence type="ECO:0000313" key="2">
    <source>
        <dbReference type="Proteomes" id="UP001172457"/>
    </source>
</evidence>
<protein>
    <submittedName>
        <fullName evidence="1">Uncharacterized protein</fullName>
    </submittedName>
</protein>
<comment type="caution">
    <text evidence="1">The sequence shown here is derived from an EMBL/GenBank/DDBJ whole genome shotgun (WGS) entry which is preliminary data.</text>
</comment>
<dbReference type="EMBL" id="JARYMX010000008">
    <property type="protein sequence ID" value="KAJ9537138.1"/>
    <property type="molecule type" value="Genomic_DNA"/>
</dbReference>
<proteinExistence type="predicted"/>
<name>A0AA38SE22_9ASTR</name>
<dbReference type="AlphaFoldDB" id="A0AA38SE22"/>
<feature type="non-terminal residue" evidence="1">
    <location>
        <position position="259"/>
    </location>
</feature>
<accession>A0AA38SE22</accession>
<sequence length="259" mass="28900">MAEVVWVVVVVVQKVLVVWSLRYWWWWAGGGGDACGGGGGAIGGGRGEAGGAAGGGGGSGGGGRRLWRRWGKLVVIKVVWVIFKEVAHNCHAESRYLFVANVPPVHSYIPIPESRYLCEIKSQIKSQILSPNTTYACYLVYKITEYHSNFAPPILVEDKKNSSNNWYIYLLSPQTRVINPKDGQDTHNTPVISKAKAFLNRGMMVWEVHIDATTKTISMHLWLKSTVDTFRSFNGIIVQGIDLIFDPDKWYQSHYNSEL</sequence>
<reference evidence="1" key="1">
    <citation type="submission" date="2023-03" db="EMBL/GenBank/DDBJ databases">
        <title>Chromosome-scale reference genome and RAD-based genetic map of yellow starthistle (Centaurea solstitialis) reveal putative structural variation and QTLs associated with invader traits.</title>
        <authorList>
            <person name="Reatini B."/>
            <person name="Cang F.A."/>
            <person name="Jiang Q."/>
            <person name="Mckibben M.T.W."/>
            <person name="Barker M.S."/>
            <person name="Rieseberg L.H."/>
            <person name="Dlugosch K.M."/>
        </authorList>
    </citation>
    <scope>NUCLEOTIDE SEQUENCE</scope>
    <source>
        <strain evidence="1">CAN-66</strain>
        <tissue evidence="1">Leaf</tissue>
    </source>
</reference>
<evidence type="ECO:0000313" key="1">
    <source>
        <dbReference type="EMBL" id="KAJ9537138.1"/>
    </source>
</evidence>